<keyword evidence="3" id="KW-1185">Reference proteome</keyword>
<sequence length="237" mass="24687">MPIPTTSATATEDDTSDKNAPLALNAEGKLGGDATVTDFGPGEPGVVSTVDVGTYDAESRSLPFVFRNNTSETITSVAGATVVHDAEGTAIVWGQFRTTNPAQIPPGGLGLSYSEIEQDEVPANADFEFSFRTAPVGSYEHELQDLSVTDVSGPEGGIAGTAINQTDETLNDYFKVGVYCFTESGALLSAFQTEANEVADVEPGESLSFSANYDGDECPASLVGVAASTHSPITYRP</sequence>
<dbReference type="Proteomes" id="UP001484097">
    <property type="component" value="Unassembled WGS sequence"/>
</dbReference>
<reference evidence="2 3" key="1">
    <citation type="submission" date="2024-05" db="EMBL/GenBank/DDBJ databases">
        <authorList>
            <person name="Yi C."/>
        </authorList>
    </citation>
    <scope>NUCLEOTIDE SEQUENCE [LARGE SCALE GENOMIC DNA]</scope>
    <source>
        <strain evidence="2 3">XS13</strain>
    </source>
</reference>
<proteinExistence type="predicted"/>
<comment type="caution">
    <text evidence="2">The sequence shown here is derived from an EMBL/GenBank/DDBJ whole genome shotgun (WGS) entry which is preliminary data.</text>
</comment>
<accession>A0ABV0IJK6</accession>
<dbReference type="EMBL" id="JBDXMX010000005">
    <property type="protein sequence ID" value="MEO9248344.1"/>
    <property type="molecule type" value="Genomic_DNA"/>
</dbReference>
<gene>
    <name evidence="2" type="ORF">ABDK96_11685</name>
</gene>
<dbReference type="RefSeq" id="WP_347920968.1">
    <property type="nucleotide sequence ID" value="NZ_JBDXMX010000005.1"/>
</dbReference>
<protein>
    <submittedName>
        <fullName evidence="2">Uncharacterized protein</fullName>
    </submittedName>
</protein>
<evidence type="ECO:0000256" key="1">
    <source>
        <dbReference type="SAM" id="MobiDB-lite"/>
    </source>
</evidence>
<evidence type="ECO:0000313" key="3">
    <source>
        <dbReference type="Proteomes" id="UP001484097"/>
    </source>
</evidence>
<evidence type="ECO:0000313" key="2">
    <source>
        <dbReference type="EMBL" id="MEO9248344.1"/>
    </source>
</evidence>
<name>A0ABV0IJK6_9MICC</name>
<feature type="compositionally biased region" description="Low complexity" evidence="1">
    <location>
        <begin position="1"/>
        <end position="10"/>
    </location>
</feature>
<organism evidence="2 3">
    <name type="scientific">Citricoccus nitrophenolicus</name>
    <dbReference type="NCBI Taxonomy" id="863575"/>
    <lineage>
        <taxon>Bacteria</taxon>
        <taxon>Bacillati</taxon>
        <taxon>Actinomycetota</taxon>
        <taxon>Actinomycetes</taxon>
        <taxon>Micrococcales</taxon>
        <taxon>Micrococcaceae</taxon>
        <taxon>Citricoccus</taxon>
    </lineage>
</organism>
<feature type="region of interest" description="Disordered" evidence="1">
    <location>
        <begin position="1"/>
        <end position="20"/>
    </location>
</feature>